<name>A0A8H6W9V1_MYCCL</name>
<dbReference type="GO" id="GO:0004601">
    <property type="term" value="F:peroxidase activity"/>
    <property type="evidence" value="ECO:0007669"/>
    <property type="project" value="UniProtKB-KW"/>
</dbReference>
<dbReference type="EMBL" id="JACAZE010000011">
    <property type="protein sequence ID" value="KAF7304524.1"/>
    <property type="molecule type" value="Genomic_DNA"/>
</dbReference>
<evidence type="ECO:0000256" key="1">
    <source>
        <dbReference type="ARBA" id="ARBA00001970"/>
    </source>
</evidence>
<evidence type="ECO:0000256" key="2">
    <source>
        <dbReference type="ARBA" id="ARBA00022559"/>
    </source>
</evidence>
<keyword evidence="5" id="KW-0560">Oxidoreductase</keyword>
<evidence type="ECO:0000256" key="7">
    <source>
        <dbReference type="ARBA" id="ARBA00025795"/>
    </source>
</evidence>
<dbReference type="Gene3D" id="1.10.489.10">
    <property type="entry name" value="Chloroperoxidase-like"/>
    <property type="match status" value="1"/>
</dbReference>
<feature type="signal peptide" evidence="8">
    <location>
        <begin position="1"/>
        <end position="18"/>
    </location>
</feature>
<dbReference type="Proteomes" id="UP000613580">
    <property type="component" value="Unassembled WGS sequence"/>
</dbReference>
<evidence type="ECO:0000256" key="6">
    <source>
        <dbReference type="ARBA" id="ARBA00023004"/>
    </source>
</evidence>
<comment type="cofactor">
    <cofactor evidence="1">
        <name>heme b</name>
        <dbReference type="ChEBI" id="CHEBI:60344"/>
    </cofactor>
</comment>
<dbReference type="PROSITE" id="PS51405">
    <property type="entry name" value="HEME_HALOPEROXIDASE"/>
    <property type="match status" value="1"/>
</dbReference>
<proteinExistence type="inferred from homology"/>
<organism evidence="10 11">
    <name type="scientific">Mycena chlorophos</name>
    <name type="common">Agaric fungus</name>
    <name type="synonym">Agaricus chlorophos</name>
    <dbReference type="NCBI Taxonomy" id="658473"/>
    <lineage>
        <taxon>Eukaryota</taxon>
        <taxon>Fungi</taxon>
        <taxon>Dikarya</taxon>
        <taxon>Basidiomycota</taxon>
        <taxon>Agaricomycotina</taxon>
        <taxon>Agaricomycetes</taxon>
        <taxon>Agaricomycetidae</taxon>
        <taxon>Agaricales</taxon>
        <taxon>Marasmiineae</taxon>
        <taxon>Mycenaceae</taxon>
        <taxon>Mycena</taxon>
    </lineage>
</organism>
<evidence type="ECO:0000313" key="11">
    <source>
        <dbReference type="Proteomes" id="UP000613580"/>
    </source>
</evidence>
<evidence type="ECO:0000256" key="5">
    <source>
        <dbReference type="ARBA" id="ARBA00023002"/>
    </source>
</evidence>
<sequence length="272" mass="28912">MKSASALALLSFVSVAVAFSEPAGHEFQAPGPDDQRSPCPGLNALANHGYLPRNGQNITIPQLPLLLLTLSASAVGLNFDWGVLLLAAKQGLMTSTDKSSETMMSLEPLVLHDLIEHDASLSRSDYQNGTGDALHFNETIYSVMANSNPGSDYYNTTSTAQVMYQRLQYSIATNPTLINTEKEITGRAGTAALALTSMGNATTGVAPKKFVDILFREERLPFLEGWKPSPVLITLDLVGPLVEAMVAGSNWTATQSCEPIVNGPGNSVDTAA</sequence>
<keyword evidence="8" id="KW-0732">Signal</keyword>
<evidence type="ECO:0000256" key="4">
    <source>
        <dbReference type="ARBA" id="ARBA00022723"/>
    </source>
</evidence>
<dbReference type="SUPFAM" id="SSF47571">
    <property type="entry name" value="Cloroperoxidase"/>
    <property type="match status" value="1"/>
</dbReference>
<protein>
    <submittedName>
        <fullName evidence="10">HEME-HALOPEROXIDASE domain-containing protein</fullName>
    </submittedName>
</protein>
<evidence type="ECO:0000259" key="9">
    <source>
        <dbReference type="PROSITE" id="PS51405"/>
    </source>
</evidence>
<dbReference type="InterPro" id="IPR000028">
    <property type="entry name" value="Chloroperoxidase"/>
</dbReference>
<dbReference type="PANTHER" id="PTHR33577:SF9">
    <property type="entry name" value="PEROXIDASE STCC"/>
    <property type="match status" value="1"/>
</dbReference>
<keyword evidence="11" id="KW-1185">Reference proteome</keyword>
<comment type="similarity">
    <text evidence="7">Belongs to the chloroperoxidase family.</text>
</comment>
<dbReference type="OrthoDB" id="407298at2759"/>
<keyword evidence="2 10" id="KW-0575">Peroxidase</keyword>
<feature type="domain" description="Heme haloperoxidase family profile" evidence="9">
    <location>
        <begin position="23"/>
        <end position="243"/>
    </location>
</feature>
<evidence type="ECO:0000313" key="10">
    <source>
        <dbReference type="EMBL" id="KAF7304524.1"/>
    </source>
</evidence>
<keyword evidence="4" id="KW-0479">Metal-binding</keyword>
<dbReference type="PANTHER" id="PTHR33577">
    <property type="entry name" value="STERIGMATOCYSTIN BIOSYNTHESIS PEROXIDASE STCC-RELATED"/>
    <property type="match status" value="1"/>
</dbReference>
<dbReference type="InterPro" id="IPR036851">
    <property type="entry name" value="Chloroperoxidase-like_sf"/>
</dbReference>
<dbReference type="Pfam" id="PF01328">
    <property type="entry name" value="Peroxidase_2"/>
    <property type="match status" value="1"/>
</dbReference>
<keyword evidence="3" id="KW-0349">Heme</keyword>
<dbReference type="GO" id="GO:0046872">
    <property type="term" value="F:metal ion binding"/>
    <property type="evidence" value="ECO:0007669"/>
    <property type="project" value="UniProtKB-KW"/>
</dbReference>
<reference evidence="10" key="1">
    <citation type="submission" date="2020-05" db="EMBL/GenBank/DDBJ databases">
        <title>Mycena genomes resolve the evolution of fungal bioluminescence.</title>
        <authorList>
            <person name="Tsai I.J."/>
        </authorList>
    </citation>
    <scope>NUCLEOTIDE SEQUENCE</scope>
    <source>
        <strain evidence="10">110903Hualien_Pintung</strain>
    </source>
</reference>
<keyword evidence="6" id="KW-0408">Iron</keyword>
<gene>
    <name evidence="10" type="ORF">HMN09_00855000</name>
</gene>
<accession>A0A8H6W9V1</accession>
<feature type="chain" id="PRO_5034238750" evidence="8">
    <location>
        <begin position="19"/>
        <end position="272"/>
    </location>
</feature>
<dbReference type="AlphaFoldDB" id="A0A8H6W9V1"/>
<evidence type="ECO:0000256" key="8">
    <source>
        <dbReference type="SAM" id="SignalP"/>
    </source>
</evidence>
<comment type="caution">
    <text evidence="10">The sequence shown here is derived from an EMBL/GenBank/DDBJ whole genome shotgun (WGS) entry which is preliminary data.</text>
</comment>
<evidence type="ECO:0000256" key="3">
    <source>
        <dbReference type="ARBA" id="ARBA00022617"/>
    </source>
</evidence>